<keyword evidence="5" id="KW-1185">Reference proteome</keyword>
<dbReference type="SUPFAM" id="SSF55008">
    <property type="entry name" value="HMA, heavy metal-associated domain"/>
    <property type="match status" value="1"/>
</dbReference>
<sequence length="94" mass="9572">MSTTLTVDGMNCDGCADIITGALEEVSGVDDASADLDAKTVSVDGDADADDLLEAVEFAGYDASIDEAADETDDADEEADAEAADDEGDADDEE</sequence>
<protein>
    <recommendedName>
        <fullName evidence="3">HMA domain-containing protein</fullName>
    </recommendedName>
</protein>
<dbReference type="Pfam" id="PF00403">
    <property type="entry name" value="HMA"/>
    <property type="match status" value="1"/>
</dbReference>
<dbReference type="Proteomes" id="UP000607197">
    <property type="component" value="Unassembled WGS sequence"/>
</dbReference>
<name>A0A830FME0_9EURY</name>
<dbReference type="InterPro" id="IPR018247">
    <property type="entry name" value="EF_Hand_1_Ca_BS"/>
</dbReference>
<dbReference type="Gene3D" id="3.30.70.100">
    <property type="match status" value="1"/>
</dbReference>
<dbReference type="OrthoDB" id="44171at2157"/>
<proteinExistence type="predicted"/>
<reference evidence="4" key="1">
    <citation type="journal article" date="2014" name="Int. J. Syst. Evol. Microbiol.">
        <title>Complete genome sequence of Corynebacterium casei LMG S-19264T (=DSM 44701T), isolated from a smear-ripened cheese.</title>
        <authorList>
            <consortium name="US DOE Joint Genome Institute (JGI-PGF)"/>
            <person name="Walter F."/>
            <person name="Albersmeier A."/>
            <person name="Kalinowski J."/>
            <person name="Ruckert C."/>
        </authorList>
    </citation>
    <scope>NUCLEOTIDE SEQUENCE</scope>
    <source>
        <strain evidence="4">JCM 19596</strain>
    </source>
</reference>
<keyword evidence="1" id="KW-0479">Metal-binding</keyword>
<dbReference type="InterPro" id="IPR036163">
    <property type="entry name" value="HMA_dom_sf"/>
</dbReference>
<dbReference type="CDD" id="cd00371">
    <property type="entry name" value="HMA"/>
    <property type="match status" value="1"/>
</dbReference>
<evidence type="ECO:0000313" key="4">
    <source>
        <dbReference type="EMBL" id="GGL60635.1"/>
    </source>
</evidence>
<dbReference type="PROSITE" id="PS50846">
    <property type="entry name" value="HMA_2"/>
    <property type="match status" value="1"/>
</dbReference>
<dbReference type="RefSeq" id="WP_188978228.1">
    <property type="nucleotide sequence ID" value="NZ_BMPG01000002.1"/>
</dbReference>
<comment type="caution">
    <text evidence="4">The sequence shown here is derived from an EMBL/GenBank/DDBJ whole genome shotgun (WGS) entry which is preliminary data.</text>
</comment>
<evidence type="ECO:0000313" key="5">
    <source>
        <dbReference type="Proteomes" id="UP000607197"/>
    </source>
</evidence>
<feature type="domain" description="HMA" evidence="3">
    <location>
        <begin position="1"/>
        <end position="64"/>
    </location>
</feature>
<dbReference type="EMBL" id="BMPG01000002">
    <property type="protein sequence ID" value="GGL60635.1"/>
    <property type="molecule type" value="Genomic_DNA"/>
</dbReference>
<feature type="compositionally biased region" description="Acidic residues" evidence="2">
    <location>
        <begin position="64"/>
        <end position="94"/>
    </location>
</feature>
<accession>A0A830FME0</accession>
<reference evidence="4" key="2">
    <citation type="submission" date="2020-09" db="EMBL/GenBank/DDBJ databases">
        <authorList>
            <person name="Sun Q."/>
            <person name="Ohkuma M."/>
        </authorList>
    </citation>
    <scope>NUCLEOTIDE SEQUENCE</scope>
    <source>
        <strain evidence="4">JCM 19596</strain>
    </source>
</reference>
<evidence type="ECO:0000256" key="1">
    <source>
        <dbReference type="ARBA" id="ARBA00022723"/>
    </source>
</evidence>
<dbReference type="PROSITE" id="PS00018">
    <property type="entry name" value="EF_HAND_1"/>
    <property type="match status" value="1"/>
</dbReference>
<dbReference type="GO" id="GO:0046872">
    <property type="term" value="F:metal ion binding"/>
    <property type="evidence" value="ECO:0007669"/>
    <property type="project" value="UniProtKB-KW"/>
</dbReference>
<evidence type="ECO:0000259" key="3">
    <source>
        <dbReference type="PROSITE" id="PS50846"/>
    </source>
</evidence>
<gene>
    <name evidence="4" type="ORF">GCM10009039_18630</name>
</gene>
<feature type="region of interest" description="Disordered" evidence="2">
    <location>
        <begin position="62"/>
        <end position="94"/>
    </location>
</feature>
<dbReference type="InterPro" id="IPR006121">
    <property type="entry name" value="HMA_dom"/>
</dbReference>
<evidence type="ECO:0000256" key="2">
    <source>
        <dbReference type="SAM" id="MobiDB-lite"/>
    </source>
</evidence>
<dbReference type="AlphaFoldDB" id="A0A830FME0"/>
<dbReference type="PROSITE" id="PS01047">
    <property type="entry name" value="HMA_1"/>
    <property type="match status" value="1"/>
</dbReference>
<dbReference type="InterPro" id="IPR017969">
    <property type="entry name" value="Heavy-metal-associated_CS"/>
</dbReference>
<organism evidence="4 5">
    <name type="scientific">Halocalculus aciditolerans</name>
    <dbReference type="NCBI Taxonomy" id="1383812"/>
    <lineage>
        <taxon>Archaea</taxon>
        <taxon>Methanobacteriati</taxon>
        <taxon>Methanobacteriota</taxon>
        <taxon>Stenosarchaea group</taxon>
        <taxon>Halobacteria</taxon>
        <taxon>Halobacteriales</taxon>
        <taxon>Halobacteriaceae</taxon>
        <taxon>Halocalculus</taxon>
    </lineage>
</organism>